<gene>
    <name evidence="1" type="ORF">G3I71_05150</name>
</gene>
<dbReference type="RefSeq" id="WP_164312731.1">
    <property type="nucleotide sequence ID" value="NZ_JAAGLU010000004.1"/>
</dbReference>
<dbReference type="AlphaFoldDB" id="A0A6B3BKW6"/>
<protein>
    <submittedName>
        <fullName evidence="1">Uncharacterized protein</fullName>
    </submittedName>
</protein>
<evidence type="ECO:0000313" key="1">
    <source>
        <dbReference type="EMBL" id="NEC85255.1"/>
    </source>
</evidence>
<proteinExistence type="predicted"/>
<accession>A0A6B3BKW6</accession>
<reference evidence="1" key="1">
    <citation type="submission" date="2020-01" db="EMBL/GenBank/DDBJ databases">
        <title>Insect and environment-associated Actinomycetes.</title>
        <authorList>
            <person name="Currrie C."/>
            <person name="Chevrette M."/>
            <person name="Carlson C."/>
            <person name="Stubbendieck R."/>
            <person name="Wendt-Pienkowski E."/>
        </authorList>
    </citation>
    <scope>NUCLEOTIDE SEQUENCE</scope>
    <source>
        <strain evidence="1">SID12501</strain>
    </source>
</reference>
<dbReference type="EMBL" id="JAAGLU010000004">
    <property type="protein sequence ID" value="NEC85255.1"/>
    <property type="molecule type" value="Genomic_DNA"/>
</dbReference>
<name>A0A6B3BKW6_9ACTN</name>
<sequence>MEISPGGPGGPGDKVATYIDTGGDLQCTGRSKLVSADADTLVVGRGQVTAEVPRPAR</sequence>
<comment type="caution">
    <text evidence="1">The sequence shown here is derived from an EMBL/GenBank/DDBJ whole genome shotgun (WGS) entry which is preliminary data.</text>
</comment>
<organism evidence="1">
    <name type="scientific">Streptomyces sp. SID12501</name>
    <dbReference type="NCBI Taxonomy" id="2706042"/>
    <lineage>
        <taxon>Bacteria</taxon>
        <taxon>Bacillati</taxon>
        <taxon>Actinomycetota</taxon>
        <taxon>Actinomycetes</taxon>
        <taxon>Kitasatosporales</taxon>
        <taxon>Streptomycetaceae</taxon>
        <taxon>Streptomyces</taxon>
    </lineage>
</organism>